<gene>
    <name evidence="5" type="primary">LOC113497327</name>
</gene>
<name>A0A7E5VWD0_TRINI</name>
<dbReference type="RefSeq" id="XP_026732638.1">
    <property type="nucleotide sequence ID" value="XM_026876837.1"/>
</dbReference>
<dbReference type="PROSITE" id="PS50088">
    <property type="entry name" value="ANK_REPEAT"/>
    <property type="match status" value="1"/>
</dbReference>
<keyword evidence="4" id="KW-1185">Reference proteome</keyword>
<accession>A0A7E5VWD0</accession>
<dbReference type="SUPFAM" id="SSF48403">
    <property type="entry name" value="Ankyrin repeat"/>
    <property type="match status" value="1"/>
</dbReference>
<dbReference type="InParanoid" id="A0A7E5VWD0"/>
<dbReference type="OrthoDB" id="6693298at2759"/>
<keyword evidence="1" id="KW-0677">Repeat</keyword>
<dbReference type="InterPro" id="IPR051637">
    <property type="entry name" value="Ank_repeat_dom-contain_49"/>
</dbReference>
<dbReference type="KEGG" id="tnl:113497327"/>
<protein>
    <submittedName>
        <fullName evidence="5">Uncharacterized protein LOC113497327</fullName>
    </submittedName>
</protein>
<evidence type="ECO:0000256" key="1">
    <source>
        <dbReference type="ARBA" id="ARBA00022737"/>
    </source>
</evidence>
<keyword evidence="2 3" id="KW-0040">ANK repeat</keyword>
<dbReference type="Pfam" id="PF12796">
    <property type="entry name" value="Ank_2"/>
    <property type="match status" value="1"/>
</dbReference>
<dbReference type="Proteomes" id="UP000322000">
    <property type="component" value="Chromosome 9"/>
</dbReference>
<evidence type="ECO:0000256" key="2">
    <source>
        <dbReference type="ARBA" id="ARBA00023043"/>
    </source>
</evidence>
<dbReference type="InterPro" id="IPR027417">
    <property type="entry name" value="P-loop_NTPase"/>
</dbReference>
<dbReference type="PANTHER" id="PTHR24180:SF45">
    <property type="entry name" value="POLY [ADP-RIBOSE] POLYMERASE TANKYRASE"/>
    <property type="match status" value="1"/>
</dbReference>
<dbReference type="Gene3D" id="3.40.50.300">
    <property type="entry name" value="P-loop containing nucleotide triphosphate hydrolases"/>
    <property type="match status" value="1"/>
</dbReference>
<dbReference type="PANTHER" id="PTHR24180">
    <property type="entry name" value="CYCLIN-DEPENDENT KINASE INHIBITOR 2C-RELATED"/>
    <property type="match status" value="1"/>
</dbReference>
<reference evidence="5" key="1">
    <citation type="submission" date="2025-08" db="UniProtKB">
        <authorList>
            <consortium name="RefSeq"/>
        </authorList>
    </citation>
    <scope>IDENTIFICATION</scope>
</reference>
<sequence length="1710" mass="198056">MSQTNEAVDEEKLLNNGRLFNVIRKNKTPYEKQEKIIKHLERGADINAVDANDNGNTPLHIAVLKAETEIVSFLLSRGANVYLENSKGQTAADVARQHSKEIYNLLIHHTVNNSTNKKEDNVNDLKKKRVFNREPKEILKLQKKELNDDTVTAQAQYLKRIGSSGISGYFYETKLLTLILLRAEVDKDLEEFYLGTNIDGLGAFDDIVFQYKRRGQASKTIFLQAKHKNPINDKLKVSDMFKKNEDFCVQKYFDSYLEIKGKFDSEINDVIFKGTTLNDCEFILYTSATENFAKKREIEHCDEAFFIETCGNGKVFHFQYDDQDLEKILQSVVETRAVSLAKKLAKFIAKEKCDSIMADDVIKIYHVFVARDILIQDEQTKLWKFRKTFLSSNDKLLVSIKQTIINELKKNKHIETLSLKLPSNFGNVSFNLKEKKKHKLLHMLCTKFCHLFKTADKKDLISVIEINERSFNEGSILQQNDLEPHLIGGLVGNLLIFDDETKMLKFNLNKTSLPGHSLNLLELLQDKENDLEQYRFEFNILRFPKLCLINEKIDLEIIRDFLAKLKFFTNQAKEDQIESILRKEIQEVCNSRKQTQGIKCEAVFFKMHDKVLKWWQQPQNVPYYNKSTQCFKETIKNIQNNTLLTTLDFIYIKNLESLRASFKSSAIKALNVHTFIQSNIRINVLQSDEVSLTSIKLKQYFEENLSVTNMFLELNTHITDNDLEAVKTELKVINIYVLVLVYQHSKALAHKLKAVTDAFRSKIIIITNDIEEIKQTLRENVIIKRDDKLRFLDYSKKTRGSIIEQGELIFQGHKLPINSEVLKKLKPQIIRRIANRETVTIGESPEMVSCYITRSICRCITLGMRNPDFAEVHFINDCGPENTPLQAHQDIVIMSDCEKIFDDNCKKYEDRNVHWFSREANGRGNIWLKSRGNITTLQKYIDKETRTDYILQPETIKDVNDKVVIITAEPGMGKTTLLTHLAIQTKNKFPSMWITKINLVEHIHLLYKWEKEDIVITIKEVILFLYSAIDIKARIVTIGNTKYNCSFSENLRNRTFINNVNKVYLDGGSDGNNKDDLDDVGVHFFNYCYNNGQLALLFDGFDEICPEYTDVVLKMLITLKSSKLAHLWVTTRPYQNVLSQLENALGTFSFTLQPLYGFEQEHLLRQIWCAPLKLDGDDFLKASSYVYTFYRAITSSIGVGVGISFTSIPLHLHMIADIFQDYFQVIYFKQTSDSEAAKLSDAQSDFLNDISNICTLYEFFVDRKFYKIRFGNQKHSMDPKDMHYFSHIYNMDDYIQKEHQIFLDSHKKFGAYELFNNHDIPDLFSKEEIQEVSVFIDSIKSGKEKTGIVECSTITKEPKFVHLTYAEYFATEFICDKLKDGSSTCSMLKCLINYICLHVAGMRRFFNSKLIKVPQLLDFIIDGDHSSTVLGILLSQNSLPNTALHILIDEHYNTTATFLLKCTRKAINKNNVDDFIALLMKYSQRGCVLCSLVASNQVDLLNDIFEIVKRVDELKIQKLFFCKHNHLMLALSTIRNLYMTTVSILLNEIACYKDFIVEVFTVLGECDDFTASHVMSMKFVIKIISHHLMGLSLEQLTRIFSVENFRKEIPAHFAAQMNNYDYFETIYNLLGKDKFRDICMTEDNAGFTPIMFFRQNQYANNHFKNLIEIVFDVKDIQDVKEFIFQKTAPNIQRSNYFLAKGQITHFASSY</sequence>
<proteinExistence type="predicted"/>
<evidence type="ECO:0000256" key="3">
    <source>
        <dbReference type="PROSITE-ProRule" id="PRU00023"/>
    </source>
</evidence>
<dbReference type="PROSITE" id="PS50297">
    <property type="entry name" value="ANK_REP_REGION"/>
    <property type="match status" value="1"/>
</dbReference>
<organism evidence="4 5">
    <name type="scientific">Trichoplusia ni</name>
    <name type="common">Cabbage looper</name>
    <dbReference type="NCBI Taxonomy" id="7111"/>
    <lineage>
        <taxon>Eukaryota</taxon>
        <taxon>Metazoa</taxon>
        <taxon>Ecdysozoa</taxon>
        <taxon>Arthropoda</taxon>
        <taxon>Hexapoda</taxon>
        <taxon>Insecta</taxon>
        <taxon>Pterygota</taxon>
        <taxon>Neoptera</taxon>
        <taxon>Endopterygota</taxon>
        <taxon>Lepidoptera</taxon>
        <taxon>Glossata</taxon>
        <taxon>Ditrysia</taxon>
        <taxon>Noctuoidea</taxon>
        <taxon>Noctuidae</taxon>
        <taxon>Plusiinae</taxon>
        <taxon>Trichoplusia</taxon>
    </lineage>
</organism>
<dbReference type="InterPro" id="IPR002110">
    <property type="entry name" value="Ankyrin_rpt"/>
</dbReference>
<dbReference type="InterPro" id="IPR036770">
    <property type="entry name" value="Ankyrin_rpt-contain_sf"/>
</dbReference>
<evidence type="ECO:0000313" key="5">
    <source>
        <dbReference type="RefSeq" id="XP_026732638.1"/>
    </source>
</evidence>
<evidence type="ECO:0000313" key="4">
    <source>
        <dbReference type="Proteomes" id="UP000322000"/>
    </source>
</evidence>
<dbReference type="SUPFAM" id="SSF52540">
    <property type="entry name" value="P-loop containing nucleoside triphosphate hydrolases"/>
    <property type="match status" value="1"/>
</dbReference>
<dbReference type="SMART" id="SM00248">
    <property type="entry name" value="ANK"/>
    <property type="match status" value="2"/>
</dbReference>
<feature type="repeat" description="ANK" evidence="3">
    <location>
        <begin position="54"/>
        <end position="86"/>
    </location>
</feature>
<dbReference type="GeneID" id="113497327"/>
<dbReference type="Gene3D" id="1.25.40.20">
    <property type="entry name" value="Ankyrin repeat-containing domain"/>
    <property type="match status" value="1"/>
</dbReference>